<evidence type="ECO:0000313" key="2">
    <source>
        <dbReference type="EMBL" id="RKH69615.1"/>
    </source>
</evidence>
<feature type="region of interest" description="Disordered" evidence="1">
    <location>
        <begin position="123"/>
        <end position="306"/>
    </location>
</feature>
<gene>
    <name evidence="2" type="ORF">D7X96_14240</name>
</gene>
<dbReference type="Proteomes" id="UP000282656">
    <property type="component" value="Unassembled WGS sequence"/>
</dbReference>
<sequence length="352" mass="35974">MSDYLSHLVGRQLSPEAGVQPRIASRFAPGDLVPEQQGAALVEGIEEQEPPGVAPRRAGRAAPWSTVSRALASSEAERPPVAPLGRERGASALEPDPGRAASEALSAPPVAARGLTFEVPVTPARAPDSAAPALAPVSSGEARGEGAPAPLPGASAEGPRAAVRPEPEPLDVRSMPREAVSPRRIASALRADEVPATSTRHRETAEPGSRPIPAPASPFSEERLSAVRGAGPRGPEAATERAAALTPEEGRGAEPASSRGGVRARGAEAPERGAEFPAAARVPSFPVQAERGGSAHGVPAPESAPAPVVQVTIGRIEVRAVTPPAPARPAPARTSPSLSLDEYLRRRNGGGR</sequence>
<accession>A0A3A8QTC3</accession>
<protein>
    <submittedName>
        <fullName evidence="2">Uncharacterized protein</fullName>
    </submittedName>
</protein>
<feature type="compositionally biased region" description="Basic and acidic residues" evidence="1">
    <location>
        <begin position="265"/>
        <end position="274"/>
    </location>
</feature>
<dbReference type="RefSeq" id="WP_121769955.1">
    <property type="nucleotide sequence ID" value="NZ_RAWM01000031.1"/>
</dbReference>
<feature type="compositionally biased region" description="Basic and acidic residues" evidence="1">
    <location>
        <begin position="163"/>
        <end position="176"/>
    </location>
</feature>
<feature type="region of interest" description="Disordered" evidence="1">
    <location>
        <begin position="46"/>
        <end position="107"/>
    </location>
</feature>
<evidence type="ECO:0000256" key="1">
    <source>
        <dbReference type="SAM" id="MobiDB-lite"/>
    </source>
</evidence>
<feature type="compositionally biased region" description="Low complexity" evidence="1">
    <location>
        <begin position="50"/>
        <end position="63"/>
    </location>
</feature>
<name>A0A3A8QTC3_9BACT</name>
<keyword evidence="3" id="KW-1185">Reference proteome</keyword>
<dbReference type="EMBL" id="RAWM01000031">
    <property type="protein sequence ID" value="RKH69615.1"/>
    <property type="molecule type" value="Genomic_DNA"/>
</dbReference>
<comment type="caution">
    <text evidence="2">The sequence shown here is derived from an EMBL/GenBank/DDBJ whole genome shotgun (WGS) entry which is preliminary data.</text>
</comment>
<reference evidence="3" key="1">
    <citation type="submission" date="2018-09" db="EMBL/GenBank/DDBJ databases">
        <authorList>
            <person name="Livingstone P.G."/>
            <person name="Whitworth D.E."/>
        </authorList>
    </citation>
    <scope>NUCLEOTIDE SEQUENCE [LARGE SCALE GENOMIC DNA]</scope>
    <source>
        <strain evidence="3">AB047A</strain>
    </source>
</reference>
<dbReference type="OrthoDB" id="10021346at2"/>
<dbReference type="AlphaFoldDB" id="A0A3A8QTC3"/>
<feature type="compositionally biased region" description="Low complexity" evidence="1">
    <location>
        <begin position="123"/>
        <end position="136"/>
    </location>
</feature>
<feature type="region of interest" description="Disordered" evidence="1">
    <location>
        <begin position="320"/>
        <end position="352"/>
    </location>
</feature>
<evidence type="ECO:0000313" key="3">
    <source>
        <dbReference type="Proteomes" id="UP000282656"/>
    </source>
</evidence>
<organism evidence="2 3">
    <name type="scientific">Corallococcus interemptor</name>
    <dbReference type="NCBI Taxonomy" id="2316720"/>
    <lineage>
        <taxon>Bacteria</taxon>
        <taxon>Pseudomonadati</taxon>
        <taxon>Myxococcota</taxon>
        <taxon>Myxococcia</taxon>
        <taxon>Myxococcales</taxon>
        <taxon>Cystobacterineae</taxon>
        <taxon>Myxococcaceae</taxon>
        <taxon>Corallococcus</taxon>
    </lineage>
</organism>
<proteinExistence type="predicted"/>